<dbReference type="PANTHER" id="PTHR33498">
    <property type="entry name" value="TRANSPOSASE FOR INSERTION SEQUENCE ELEMENT IS1557"/>
    <property type="match status" value="1"/>
</dbReference>
<dbReference type="Proteomes" id="UP000616201">
    <property type="component" value="Unassembled WGS sequence"/>
</dbReference>
<dbReference type="Pfam" id="PF01610">
    <property type="entry name" value="DDE_Tnp_ISL3"/>
    <property type="match status" value="1"/>
</dbReference>
<protein>
    <recommendedName>
        <fullName evidence="6">ISL3 family transposase</fullName>
    </recommendedName>
</protein>
<name>A0A928V0F6_9SPHI</name>
<evidence type="ECO:0008006" key="6">
    <source>
        <dbReference type="Google" id="ProtNLM"/>
    </source>
</evidence>
<dbReference type="InterPro" id="IPR006120">
    <property type="entry name" value="Resolvase_HTH_dom"/>
</dbReference>
<dbReference type="GO" id="GO:0000150">
    <property type="term" value="F:DNA strand exchange activity"/>
    <property type="evidence" value="ECO:0007669"/>
    <property type="project" value="InterPro"/>
</dbReference>
<sequence>MNVNKIIFNGTSQFKVVSVDSDMDSFTIYVLGKGKISFCPNCEQVSSKVHSYYTRKFADLPTFGKCSKIILRAHKFYCSTLECPLKVFTERYQDHFKPYQRRTDRLNIKLLNIVLESGGKSAERICNQLSIPVCDTTLLRLIEKAELPSNEDIIALGVDDWAIKKRERYGSILVDLVTNRPIGLLGDREEDTLCSWLQKRDSLQIISRDRYINFKNASTKGAPQAIQVTDRWHLLKNLGEAMRKILDREYSTLKKVREANSKTKMAEPRVLKSMIPSAQQEKFKEVKLLLEQGVSIQDIARRFKMSRTVPSYDTQGPKQ</sequence>
<evidence type="ECO:0000259" key="2">
    <source>
        <dbReference type="Pfam" id="PF02796"/>
    </source>
</evidence>
<feature type="domain" description="Resolvase HTH" evidence="2">
    <location>
        <begin position="276"/>
        <end position="308"/>
    </location>
</feature>
<dbReference type="PANTHER" id="PTHR33498:SF1">
    <property type="entry name" value="TRANSPOSASE FOR INSERTION SEQUENCE ELEMENT IS1557"/>
    <property type="match status" value="1"/>
</dbReference>
<dbReference type="AlphaFoldDB" id="A0A928V0F6"/>
<proteinExistence type="predicted"/>
<dbReference type="InterPro" id="IPR029261">
    <property type="entry name" value="Transposase_Znf"/>
</dbReference>
<comment type="caution">
    <text evidence="4">The sequence shown here is derived from an EMBL/GenBank/DDBJ whole genome shotgun (WGS) entry which is preliminary data.</text>
</comment>
<dbReference type="GO" id="GO:0003677">
    <property type="term" value="F:DNA binding"/>
    <property type="evidence" value="ECO:0007669"/>
    <property type="project" value="InterPro"/>
</dbReference>
<evidence type="ECO:0000259" key="1">
    <source>
        <dbReference type="Pfam" id="PF01610"/>
    </source>
</evidence>
<dbReference type="RefSeq" id="WP_196936675.1">
    <property type="nucleotide sequence ID" value="NZ_MU158698.1"/>
</dbReference>
<feature type="domain" description="Transposase IS204/IS1001/IS1096/IS1165 DDE" evidence="1">
    <location>
        <begin position="156"/>
        <end position="271"/>
    </location>
</feature>
<evidence type="ECO:0000313" key="4">
    <source>
        <dbReference type="EMBL" id="MBE8714815.1"/>
    </source>
</evidence>
<evidence type="ECO:0000259" key="3">
    <source>
        <dbReference type="Pfam" id="PF14690"/>
    </source>
</evidence>
<dbReference type="EMBL" id="PRDK01000008">
    <property type="protein sequence ID" value="MBE8714815.1"/>
    <property type="molecule type" value="Genomic_DNA"/>
</dbReference>
<dbReference type="Pfam" id="PF02796">
    <property type="entry name" value="HTH_7"/>
    <property type="match status" value="1"/>
</dbReference>
<reference evidence="4" key="1">
    <citation type="submission" date="2018-02" db="EMBL/GenBank/DDBJ databases">
        <authorList>
            <person name="Vasarhelyi B.M."/>
            <person name="Deshmukh S."/>
            <person name="Balint B."/>
            <person name="Kukolya J."/>
        </authorList>
    </citation>
    <scope>NUCLEOTIDE SEQUENCE</scope>
    <source>
        <strain evidence="4">KB22</strain>
    </source>
</reference>
<feature type="domain" description="Transposase IS204/IS1001/IS1096/IS1165 zinc-finger" evidence="3">
    <location>
        <begin position="39"/>
        <end position="80"/>
    </location>
</feature>
<dbReference type="InterPro" id="IPR002560">
    <property type="entry name" value="Transposase_DDE"/>
</dbReference>
<organism evidence="4 5">
    <name type="scientific">Sphingobacterium hungaricum</name>
    <dbReference type="NCBI Taxonomy" id="2082723"/>
    <lineage>
        <taxon>Bacteria</taxon>
        <taxon>Pseudomonadati</taxon>
        <taxon>Bacteroidota</taxon>
        <taxon>Sphingobacteriia</taxon>
        <taxon>Sphingobacteriales</taxon>
        <taxon>Sphingobacteriaceae</taxon>
        <taxon>Sphingobacterium</taxon>
    </lineage>
</organism>
<evidence type="ECO:0000313" key="5">
    <source>
        <dbReference type="Proteomes" id="UP000616201"/>
    </source>
</evidence>
<dbReference type="Pfam" id="PF14690">
    <property type="entry name" value="Zn_ribbon_ISL3"/>
    <property type="match status" value="1"/>
</dbReference>
<dbReference type="NCBIfam" id="NF033550">
    <property type="entry name" value="transpos_ISL3"/>
    <property type="match status" value="1"/>
</dbReference>
<gene>
    <name evidence="4" type="ORF">C4F49_14110</name>
</gene>
<accession>A0A928V0F6</accession>
<dbReference type="InterPro" id="IPR047951">
    <property type="entry name" value="Transpos_ISL3"/>
</dbReference>
<keyword evidence="5" id="KW-1185">Reference proteome</keyword>